<feature type="region of interest" description="Disordered" evidence="1">
    <location>
        <begin position="353"/>
        <end position="375"/>
    </location>
</feature>
<dbReference type="Proteomes" id="UP000274822">
    <property type="component" value="Unassembled WGS sequence"/>
</dbReference>
<proteinExistence type="predicted"/>
<reference evidence="2 3" key="1">
    <citation type="journal article" date="2018" name="New Phytol.">
        <title>Phylogenomics of Endogonaceae and evolution of mycorrhizas within Mucoromycota.</title>
        <authorList>
            <person name="Chang Y."/>
            <person name="Desiro A."/>
            <person name="Na H."/>
            <person name="Sandor L."/>
            <person name="Lipzen A."/>
            <person name="Clum A."/>
            <person name="Barry K."/>
            <person name="Grigoriev I.V."/>
            <person name="Martin F.M."/>
            <person name="Stajich J.E."/>
            <person name="Smith M.E."/>
            <person name="Bonito G."/>
            <person name="Spatafora J.W."/>
        </authorList>
    </citation>
    <scope>NUCLEOTIDE SEQUENCE [LARGE SCALE GENOMIC DNA]</scope>
    <source>
        <strain evidence="2 3">AD002</strain>
    </source>
</reference>
<feature type="region of interest" description="Disordered" evidence="1">
    <location>
        <begin position="137"/>
        <end position="225"/>
    </location>
</feature>
<dbReference type="EMBL" id="RBNJ01010629">
    <property type="protein sequence ID" value="RUS26362.1"/>
    <property type="molecule type" value="Genomic_DNA"/>
</dbReference>
<feature type="compositionally biased region" description="Polar residues" evidence="1">
    <location>
        <begin position="202"/>
        <end position="213"/>
    </location>
</feature>
<feature type="compositionally biased region" description="Low complexity" evidence="1">
    <location>
        <begin position="172"/>
        <end position="194"/>
    </location>
</feature>
<dbReference type="AlphaFoldDB" id="A0A433Q9C3"/>
<evidence type="ECO:0000256" key="1">
    <source>
        <dbReference type="SAM" id="MobiDB-lite"/>
    </source>
</evidence>
<keyword evidence="3" id="KW-1185">Reference proteome</keyword>
<gene>
    <name evidence="2" type="ORF">BC938DRAFT_470869</name>
</gene>
<comment type="caution">
    <text evidence="2">The sequence shown here is derived from an EMBL/GenBank/DDBJ whole genome shotgun (WGS) entry which is preliminary data.</text>
</comment>
<evidence type="ECO:0000313" key="2">
    <source>
        <dbReference type="EMBL" id="RUS26362.1"/>
    </source>
</evidence>
<sequence>MTDIEKTHSFSHETPTFEELTAAIIEEVEVRAHVPVPSTPVIFPNFGIFIQYDTTLDDYIITCKNIAEDAEKEVLKNDVVLRRTLKRLQEDEALEVTLLKRRAKIGNHNPRPTRHNRHLMQEAPIIILDDDVLPTKQPQATAKKTADIPTMAHTTTRRPRQPVSDDEDGVGSRPALASASLRSPRVQSSVSPPVENSFAARWSTSPESLTSASPPIEELHRNPPPGSIVPTPLSAVKGPRSCDILAMFEVPAEDGMEDALAKAERRSARSRRLPLASVSEAGKVSGPESDRVEPLHVRTPEYPRSPLRRSTRPLTMVPHNYDVVAMMRNAAGDDDDRINDTAVRLEYRGPKRRRTQINGGGGNVSDSHARGSKCKPPQLRQLPFEFAPGDHYYAYKWGHIFKILGGDTRRAWKNFNEAAARDGKTPYMLNTVEWHPFLPHVLTLSHRKYLHWAEQVRVYGKPVAPSFSGPPPGANGRAIRMFVKATVGVVMWCVDLGWVKLGEPVAREWSEVPASCIENSVQAGRAQFRVCVPEVLMDVPLIRVRVIGEVVDGWPIVCRAECRREWGVNEVSADADVNFWRRFTFCHCLEGGSNGGEISVKTEPFEDDSVVPGGGATVQDREMQEAGNDEGGGVEEIDDDLEAEDIVIATDGEGGMQNLRWNVPWF</sequence>
<name>A0A433Q9C3_9FUNG</name>
<accession>A0A433Q9C3</accession>
<feature type="region of interest" description="Disordered" evidence="1">
    <location>
        <begin position="267"/>
        <end position="293"/>
    </location>
</feature>
<organism evidence="2 3">
    <name type="scientific">Jimgerdemannia flammicorona</name>
    <dbReference type="NCBI Taxonomy" id="994334"/>
    <lineage>
        <taxon>Eukaryota</taxon>
        <taxon>Fungi</taxon>
        <taxon>Fungi incertae sedis</taxon>
        <taxon>Mucoromycota</taxon>
        <taxon>Mucoromycotina</taxon>
        <taxon>Endogonomycetes</taxon>
        <taxon>Endogonales</taxon>
        <taxon>Endogonaceae</taxon>
        <taxon>Jimgerdemannia</taxon>
    </lineage>
</organism>
<protein>
    <submittedName>
        <fullName evidence="2">Uncharacterized protein</fullName>
    </submittedName>
</protein>
<evidence type="ECO:0000313" key="3">
    <source>
        <dbReference type="Proteomes" id="UP000274822"/>
    </source>
</evidence>